<protein>
    <recommendedName>
        <fullName evidence="3">Aminoglycoside phosphotransferase domain-containing protein</fullName>
    </recommendedName>
</protein>
<evidence type="ECO:0000313" key="1">
    <source>
        <dbReference type="EMBL" id="EGY29488.1"/>
    </source>
</evidence>
<feature type="non-terminal residue" evidence="1">
    <location>
        <position position="1"/>
    </location>
</feature>
<comment type="caution">
    <text evidence="1">The sequence shown here is derived from an EMBL/GenBank/DDBJ whole genome shotgun (WGS) entry which is preliminary data.</text>
</comment>
<reference evidence="1 2" key="1">
    <citation type="journal article" date="2012" name="Genome Res.">
        <title>Genomic basis of endosymbiont-conferred protection against an insect parasitoid.</title>
        <authorList>
            <person name="Hansen A.K."/>
            <person name="Vorburger C."/>
            <person name="Moran N.A."/>
        </authorList>
    </citation>
    <scope>NUCLEOTIDE SEQUENCE [LARGE SCALE GENOMIC DNA]</scope>
    <source>
        <strain evidence="2">R5.15</strain>
    </source>
</reference>
<evidence type="ECO:0000313" key="2">
    <source>
        <dbReference type="Proteomes" id="UP000004116"/>
    </source>
</evidence>
<accession>G2GXP6</accession>
<dbReference type="EMBL" id="AGCA01000114">
    <property type="protein sequence ID" value="EGY29488.1"/>
    <property type="molecule type" value="Genomic_DNA"/>
</dbReference>
<organism evidence="1 2">
    <name type="scientific">Candidatus Regiella insecticola 5.15</name>
    <dbReference type="NCBI Taxonomy" id="1005043"/>
    <lineage>
        <taxon>Bacteria</taxon>
        <taxon>Pseudomonadati</taxon>
        <taxon>Pseudomonadota</taxon>
        <taxon>Gammaproteobacteria</taxon>
        <taxon>Enterobacterales</taxon>
        <taxon>Enterobacteriaceae</taxon>
        <taxon>aphid secondary symbionts</taxon>
        <taxon>Candidatus Regiella</taxon>
    </lineage>
</organism>
<name>G2GXP6_9ENTR</name>
<dbReference type="RefSeq" id="WP_006706239.1">
    <property type="nucleotide sequence ID" value="NZ_AGCA01000114.1"/>
</dbReference>
<evidence type="ECO:0008006" key="3">
    <source>
        <dbReference type="Google" id="ProtNLM"/>
    </source>
</evidence>
<proteinExistence type="predicted"/>
<keyword evidence="2" id="KW-1185">Reference proteome</keyword>
<dbReference type="AlphaFoldDB" id="G2GXP6"/>
<gene>
    <name evidence="1" type="ORF">Rin_00005390</name>
</gene>
<sequence length="172" mass="20175">NLKNWQFLKNIKILNELISLRDISDIHGDLTVENIIVDGSLSRGWYLIDPNPVNIFNTPLIDWAKLYQSFHTYYELLNKGVACNLLGNQITYTVPRIFAYEKLYQSLRCEAVSRWGIEGEREIRLHEIIHYLRLTPYKFRFGFESGILFFAVCCQLIDQYRNDYGSAIRSSV</sequence>
<dbReference type="Proteomes" id="UP000004116">
    <property type="component" value="Unassembled WGS sequence"/>
</dbReference>